<keyword evidence="1" id="KW-0472">Membrane</keyword>
<accession>A0A2H0UML9</accession>
<comment type="caution">
    <text evidence="2">The sequence shown here is derived from an EMBL/GenBank/DDBJ whole genome shotgun (WGS) entry which is preliminary data.</text>
</comment>
<dbReference type="Proteomes" id="UP000230903">
    <property type="component" value="Unassembled WGS sequence"/>
</dbReference>
<keyword evidence="1" id="KW-0812">Transmembrane</keyword>
<evidence type="ECO:0000313" key="3">
    <source>
        <dbReference type="Proteomes" id="UP000230903"/>
    </source>
</evidence>
<protein>
    <submittedName>
        <fullName evidence="2">Uncharacterized protein</fullName>
    </submittedName>
</protein>
<keyword evidence="1" id="KW-1133">Transmembrane helix</keyword>
<evidence type="ECO:0000256" key="1">
    <source>
        <dbReference type="SAM" id="Phobius"/>
    </source>
</evidence>
<dbReference type="AlphaFoldDB" id="A0A2H0UML9"/>
<feature type="transmembrane region" description="Helical" evidence="1">
    <location>
        <begin position="12"/>
        <end position="30"/>
    </location>
</feature>
<dbReference type="EMBL" id="PFBC01000053">
    <property type="protein sequence ID" value="PIR87654.1"/>
    <property type="molecule type" value="Genomic_DNA"/>
</dbReference>
<proteinExistence type="predicted"/>
<reference evidence="3" key="1">
    <citation type="submission" date="2017-09" db="EMBL/GenBank/DDBJ databases">
        <title>Depth-based differentiation of microbial function through sediment-hosted aquifers and enrichment of novel symbionts in the deep terrestrial subsurface.</title>
        <authorList>
            <person name="Probst A.J."/>
            <person name="Ladd B."/>
            <person name="Jarett J.K."/>
            <person name="Geller-Mcgrath D.E."/>
            <person name="Sieber C.M.K."/>
            <person name="Emerson J.B."/>
            <person name="Anantharaman K."/>
            <person name="Thomas B.C."/>
            <person name="Malmstrom R."/>
            <person name="Stieglmeier M."/>
            <person name="Klingl A."/>
            <person name="Woyke T."/>
            <person name="Ryan C.M."/>
            <person name="Banfield J.F."/>
        </authorList>
    </citation>
    <scope>NUCLEOTIDE SEQUENCE [LARGE SCALE GENOMIC DNA]</scope>
</reference>
<gene>
    <name evidence="2" type="ORF">COU10_03445</name>
</gene>
<organism evidence="2 3">
    <name type="scientific">Candidatus Harrisonbacteria bacterium CG10_big_fil_rev_8_21_14_0_10_45_28</name>
    <dbReference type="NCBI Taxonomy" id="1974586"/>
    <lineage>
        <taxon>Bacteria</taxon>
        <taxon>Candidatus Harrisoniibacteriota</taxon>
    </lineage>
</organism>
<evidence type="ECO:0000313" key="2">
    <source>
        <dbReference type="EMBL" id="PIR87654.1"/>
    </source>
</evidence>
<name>A0A2H0UML9_9BACT</name>
<sequence>MKKKINNKVAKVGVGLGIAAAIGAAAYFFGTDSGKKTKKKAVAWAEKAKKEVLAEMKKAKSISKTHYHAVVEKVMKKYSKLDKEAAILIVKELKGHWDNISKEMKAIEKTATTAPKKVVKKKKKMA</sequence>